<proteinExistence type="predicted"/>
<dbReference type="PANTHER" id="PTHR37948">
    <property type="entry name" value="ZGC:113208"/>
    <property type="match status" value="1"/>
</dbReference>
<evidence type="ECO:0000313" key="1">
    <source>
        <dbReference type="EMBL" id="PSN62095.1"/>
    </source>
</evidence>
<dbReference type="STRING" id="1448308.A0A2T2N9I5"/>
<evidence type="ECO:0000313" key="2">
    <source>
        <dbReference type="Proteomes" id="UP000240883"/>
    </source>
</evidence>
<accession>A0A2T2N9I5</accession>
<protein>
    <submittedName>
        <fullName evidence="1">Uncharacterized protein</fullName>
    </submittedName>
</protein>
<dbReference type="EMBL" id="KZ678142">
    <property type="protein sequence ID" value="PSN62095.1"/>
    <property type="molecule type" value="Genomic_DNA"/>
</dbReference>
<dbReference type="Proteomes" id="UP000240883">
    <property type="component" value="Unassembled WGS sequence"/>
</dbReference>
<gene>
    <name evidence="1" type="ORF">BS50DRAFT_592324</name>
</gene>
<sequence length="135" mass="15377">MIQDNSLVYEPTPDKVRFTTNGWKWKPTGAPPTRDSNGTLHFEDFPEFTPNKTPAEIIREGAYGGGYFWPFRSRKLNLVGNPPDDEWVELPTEWLDGLDHSVYLTGEKHIGYAACINKFRVSCEQSIDEWLAAGK</sequence>
<dbReference type="PANTHER" id="PTHR37948:SF1">
    <property type="entry name" value="BLL5189 PROTEIN"/>
    <property type="match status" value="1"/>
</dbReference>
<name>A0A2T2N9I5_CORCC</name>
<organism evidence="1 2">
    <name type="scientific">Corynespora cassiicola Philippines</name>
    <dbReference type="NCBI Taxonomy" id="1448308"/>
    <lineage>
        <taxon>Eukaryota</taxon>
        <taxon>Fungi</taxon>
        <taxon>Dikarya</taxon>
        <taxon>Ascomycota</taxon>
        <taxon>Pezizomycotina</taxon>
        <taxon>Dothideomycetes</taxon>
        <taxon>Pleosporomycetidae</taxon>
        <taxon>Pleosporales</taxon>
        <taxon>Corynesporascaceae</taxon>
        <taxon>Corynespora</taxon>
    </lineage>
</organism>
<dbReference type="OrthoDB" id="4850at2759"/>
<reference evidence="1 2" key="1">
    <citation type="journal article" date="2018" name="Front. Microbiol.">
        <title>Genome-Wide Analysis of Corynespora cassiicola Leaf Fall Disease Putative Effectors.</title>
        <authorList>
            <person name="Lopez D."/>
            <person name="Ribeiro S."/>
            <person name="Label P."/>
            <person name="Fumanal B."/>
            <person name="Venisse J.S."/>
            <person name="Kohler A."/>
            <person name="de Oliveira R.R."/>
            <person name="Labutti K."/>
            <person name="Lipzen A."/>
            <person name="Lail K."/>
            <person name="Bauer D."/>
            <person name="Ohm R.A."/>
            <person name="Barry K.W."/>
            <person name="Spatafora J."/>
            <person name="Grigoriev I.V."/>
            <person name="Martin F.M."/>
            <person name="Pujade-Renaud V."/>
        </authorList>
    </citation>
    <scope>NUCLEOTIDE SEQUENCE [LARGE SCALE GENOMIC DNA]</scope>
    <source>
        <strain evidence="1 2">Philippines</strain>
    </source>
</reference>
<keyword evidence="2" id="KW-1185">Reference proteome</keyword>
<dbReference type="AlphaFoldDB" id="A0A2T2N9I5"/>